<dbReference type="AlphaFoldDB" id="A0AA86P721"/>
<dbReference type="EMBL" id="CATOUU010000499">
    <property type="protein sequence ID" value="CAI9931926.1"/>
    <property type="molecule type" value="Genomic_DNA"/>
</dbReference>
<proteinExistence type="predicted"/>
<evidence type="ECO:0000313" key="2">
    <source>
        <dbReference type="EMBL" id="CAL6026674.1"/>
    </source>
</evidence>
<keyword evidence="3" id="KW-1185">Reference proteome</keyword>
<accession>A0AA86P721</accession>
<comment type="caution">
    <text evidence="1">The sequence shown here is derived from an EMBL/GenBank/DDBJ whole genome shotgun (WGS) entry which is preliminary data.</text>
</comment>
<name>A0AA86P721_9EUKA</name>
<evidence type="ECO:0000313" key="1">
    <source>
        <dbReference type="EMBL" id="CAI9931926.1"/>
    </source>
</evidence>
<dbReference type="Proteomes" id="UP001642409">
    <property type="component" value="Unassembled WGS sequence"/>
</dbReference>
<sequence>MLLKIVNINALQVFSIAEFDFCYNYVFYQPFQQKMQLVLDEPFTFDDGQYRDLCTRTDNVLFRQVNISTFSARIDCEFDLNKQPFSLFYFIWKYLKVINLQVNVNLSNTAGADFAFLVATVSEQNIEIIDSSFNFTSNDAISSFYGIANNLSMSLTINRSSFTYNCMSQITNFYGIAGQIKDALIFFSNFSFSTVANINSGISYLNLGTVIINNVIMSGSLSGTNSYGIFYESRGYCFLQYITYSLITTGTIQSCGFIQLSSGSVSVQNLVFSGFANLNQINLKSSYYGTCASGCITDASLTNGLCYCPSNSIISGNICSCSLTGSKMVSSQCTCPPRATISGSACVCTTGAILSGTNCQCTTNYNQIYTALGNSWCKNVNMCCTKTNKTGTQNYGCSDGTFQMCTTSAYVV</sequence>
<evidence type="ECO:0000313" key="3">
    <source>
        <dbReference type="Proteomes" id="UP001642409"/>
    </source>
</evidence>
<dbReference type="EMBL" id="CAXDID020000102">
    <property type="protein sequence ID" value="CAL6026674.1"/>
    <property type="molecule type" value="Genomic_DNA"/>
</dbReference>
<organism evidence="1">
    <name type="scientific">Hexamita inflata</name>
    <dbReference type="NCBI Taxonomy" id="28002"/>
    <lineage>
        <taxon>Eukaryota</taxon>
        <taxon>Metamonada</taxon>
        <taxon>Diplomonadida</taxon>
        <taxon>Hexamitidae</taxon>
        <taxon>Hexamitinae</taxon>
        <taxon>Hexamita</taxon>
    </lineage>
</organism>
<protein>
    <submittedName>
        <fullName evidence="2">Hypothetical_protein</fullName>
    </submittedName>
</protein>
<gene>
    <name evidence="1" type="ORF">HINF_LOCUS19571</name>
    <name evidence="2" type="ORF">HINF_LOCUS30960</name>
</gene>
<reference evidence="1" key="1">
    <citation type="submission" date="2023-06" db="EMBL/GenBank/DDBJ databases">
        <authorList>
            <person name="Kurt Z."/>
        </authorList>
    </citation>
    <scope>NUCLEOTIDE SEQUENCE</scope>
</reference>
<reference evidence="2 3" key="2">
    <citation type="submission" date="2024-07" db="EMBL/GenBank/DDBJ databases">
        <authorList>
            <person name="Akdeniz Z."/>
        </authorList>
    </citation>
    <scope>NUCLEOTIDE SEQUENCE [LARGE SCALE GENOMIC DNA]</scope>
</reference>